<dbReference type="Pfam" id="PF13439">
    <property type="entry name" value="Glyco_transf_4"/>
    <property type="match status" value="1"/>
</dbReference>
<dbReference type="GO" id="GO:0016757">
    <property type="term" value="F:glycosyltransferase activity"/>
    <property type="evidence" value="ECO:0007669"/>
    <property type="project" value="TreeGrafter"/>
</dbReference>
<dbReference type="PANTHER" id="PTHR45947:SF3">
    <property type="entry name" value="SULFOQUINOVOSYL TRANSFERASE SQD2"/>
    <property type="match status" value="1"/>
</dbReference>
<feature type="domain" description="Glycosyltransferase subfamily 4-like N-terminal" evidence="1">
    <location>
        <begin position="19"/>
        <end position="191"/>
    </location>
</feature>
<dbReference type="InterPro" id="IPR050194">
    <property type="entry name" value="Glycosyltransferase_grp1"/>
</dbReference>
<name>A0A967EYB1_9PROT</name>
<organism evidence="2 3">
    <name type="scientific">Pelagibius litoralis</name>
    <dbReference type="NCBI Taxonomy" id="374515"/>
    <lineage>
        <taxon>Bacteria</taxon>
        <taxon>Pseudomonadati</taxon>
        <taxon>Pseudomonadota</taxon>
        <taxon>Alphaproteobacteria</taxon>
        <taxon>Rhodospirillales</taxon>
        <taxon>Rhodovibrionaceae</taxon>
        <taxon>Pelagibius</taxon>
    </lineage>
</organism>
<dbReference type="PANTHER" id="PTHR45947">
    <property type="entry name" value="SULFOQUINOVOSYL TRANSFERASE SQD2"/>
    <property type="match status" value="1"/>
</dbReference>
<comment type="caution">
    <text evidence="2">The sequence shown here is derived from an EMBL/GenBank/DDBJ whole genome shotgun (WGS) entry which is preliminary data.</text>
</comment>
<evidence type="ECO:0000259" key="1">
    <source>
        <dbReference type="Pfam" id="PF13439"/>
    </source>
</evidence>
<proteinExistence type="predicted"/>
<protein>
    <submittedName>
        <fullName evidence="2">Glycosyltransferase family 4 protein</fullName>
    </submittedName>
</protein>
<evidence type="ECO:0000313" key="2">
    <source>
        <dbReference type="EMBL" id="NIA69678.1"/>
    </source>
</evidence>
<dbReference type="AlphaFoldDB" id="A0A967EYB1"/>
<dbReference type="Pfam" id="PF13692">
    <property type="entry name" value="Glyco_trans_1_4"/>
    <property type="match status" value="1"/>
</dbReference>
<sequence length="395" mass="42982">MRLVYVNADNGIPVFGNKGASVHIQEMARALTSLDCELRILTARKGSAPTGGLAELVEAVEGPDRVSTLTGRDEKERLYVETAHQIETRLIALHKFWPFDLIYERYSLWSSAGVRAARRLGITCIIEVNAPLVEEQAAYRKLALDEIARGIEAEVFAKADALMVVSRPLADYVHGRGAAPQRVHVTGNAVDGTRFHPGVVPADVPDIPKDAFVLGFSGSLKRWHGVDVLMTAFRNLKSRMPEAHLLIVGDGPKHGWIEGFAQGADLMDSVTMTGWQPHAALPGLIARMDVATAPYPQSDNHYFSPLKLFEYMAVGRPIIASRIGQTAEVIADGRNGVLVPPGDADALAEAVMILRCEPDIARRLAAAAAEEGRKHDWKRNARAVLDTARGARKVA</sequence>
<reference evidence="2" key="1">
    <citation type="submission" date="2020-03" db="EMBL/GenBank/DDBJ databases">
        <title>Genome of Pelagibius litoralis DSM 21314T.</title>
        <authorList>
            <person name="Wang G."/>
        </authorList>
    </citation>
    <scope>NUCLEOTIDE SEQUENCE</scope>
    <source>
        <strain evidence="2">DSM 21314</strain>
    </source>
</reference>
<dbReference type="RefSeq" id="WP_167225531.1">
    <property type="nucleotide sequence ID" value="NZ_JAAQPH010000010.1"/>
</dbReference>
<dbReference type="InterPro" id="IPR028098">
    <property type="entry name" value="Glyco_trans_4-like_N"/>
</dbReference>
<gene>
    <name evidence="2" type="ORF">HBA54_13835</name>
</gene>
<dbReference type="EMBL" id="JAAQPH010000010">
    <property type="protein sequence ID" value="NIA69678.1"/>
    <property type="molecule type" value="Genomic_DNA"/>
</dbReference>
<evidence type="ECO:0000313" key="3">
    <source>
        <dbReference type="Proteomes" id="UP000761264"/>
    </source>
</evidence>
<dbReference type="CDD" id="cd03794">
    <property type="entry name" value="GT4_WbuB-like"/>
    <property type="match status" value="1"/>
</dbReference>
<keyword evidence="3" id="KW-1185">Reference proteome</keyword>
<dbReference type="Proteomes" id="UP000761264">
    <property type="component" value="Unassembled WGS sequence"/>
</dbReference>
<dbReference type="SUPFAM" id="SSF53756">
    <property type="entry name" value="UDP-Glycosyltransferase/glycogen phosphorylase"/>
    <property type="match status" value="1"/>
</dbReference>
<dbReference type="Gene3D" id="3.40.50.2000">
    <property type="entry name" value="Glycogen Phosphorylase B"/>
    <property type="match status" value="2"/>
</dbReference>
<accession>A0A967EYB1</accession>